<name>B4D3S5_9BACT</name>
<feature type="transmembrane region" description="Helical" evidence="1">
    <location>
        <begin position="124"/>
        <end position="141"/>
    </location>
</feature>
<feature type="transmembrane region" description="Helical" evidence="1">
    <location>
        <begin position="45"/>
        <end position="62"/>
    </location>
</feature>
<keyword evidence="1" id="KW-1133">Transmembrane helix</keyword>
<gene>
    <name evidence="2" type="ORF">CfE428DRAFT_3563</name>
</gene>
<reference evidence="2 3" key="1">
    <citation type="journal article" date="2011" name="J. Bacteriol.">
        <title>Genome sequence of Chthoniobacter flavus Ellin428, an aerobic heterotrophic soil bacterium.</title>
        <authorList>
            <person name="Kant R."/>
            <person name="van Passel M.W."/>
            <person name="Palva A."/>
            <person name="Lucas S."/>
            <person name="Lapidus A."/>
            <person name="Glavina Del Rio T."/>
            <person name="Dalin E."/>
            <person name="Tice H."/>
            <person name="Bruce D."/>
            <person name="Goodwin L."/>
            <person name="Pitluck S."/>
            <person name="Larimer F.W."/>
            <person name="Land M.L."/>
            <person name="Hauser L."/>
            <person name="Sangwan P."/>
            <person name="de Vos W.M."/>
            <person name="Janssen P.H."/>
            <person name="Smidt H."/>
        </authorList>
    </citation>
    <scope>NUCLEOTIDE SEQUENCE [LARGE SCALE GENOMIC DNA]</scope>
    <source>
        <strain evidence="2 3">Ellin428</strain>
    </source>
</reference>
<dbReference type="RefSeq" id="WP_006980888.1">
    <property type="nucleotide sequence ID" value="NZ_ABVL01000010.1"/>
</dbReference>
<protein>
    <submittedName>
        <fullName evidence="2">Uncharacterized protein</fullName>
    </submittedName>
</protein>
<keyword evidence="1" id="KW-0472">Membrane</keyword>
<dbReference type="AlphaFoldDB" id="B4D3S5"/>
<dbReference type="Proteomes" id="UP000005824">
    <property type="component" value="Unassembled WGS sequence"/>
</dbReference>
<dbReference type="eggNOG" id="ENOG50338G1">
    <property type="taxonomic scope" value="Bacteria"/>
</dbReference>
<sequence length="187" mass="20983">MIYSLKLETAFILVGVWLIVAHGLALFKSAAAKSWLRTFPRSKKWGIALASVAAVWFFFLVAKMDLGEFSNWRPTVLIATPIAWVLTWKYVDEFLAVRALGMVVLLAAEPLLESAFLRPEPSAQFLRVLVYVWIVFAMFWVGTPYTLRDQINWVTAAEKRWRLAAIGGVVYGVLLLGLALTLPKPVA</sequence>
<evidence type="ECO:0000313" key="3">
    <source>
        <dbReference type="Proteomes" id="UP000005824"/>
    </source>
</evidence>
<keyword evidence="1" id="KW-0812">Transmembrane</keyword>
<keyword evidence="3" id="KW-1185">Reference proteome</keyword>
<accession>B4D3S5</accession>
<comment type="caution">
    <text evidence="2">The sequence shown here is derived from an EMBL/GenBank/DDBJ whole genome shotgun (WGS) entry which is preliminary data.</text>
</comment>
<dbReference type="EMBL" id="ABVL01000010">
    <property type="protein sequence ID" value="EDY18905.1"/>
    <property type="molecule type" value="Genomic_DNA"/>
</dbReference>
<proteinExistence type="predicted"/>
<evidence type="ECO:0000256" key="1">
    <source>
        <dbReference type="SAM" id="Phobius"/>
    </source>
</evidence>
<feature type="transmembrane region" description="Helical" evidence="1">
    <location>
        <begin position="7"/>
        <end position="25"/>
    </location>
</feature>
<dbReference type="InParanoid" id="B4D3S5"/>
<feature type="transmembrane region" description="Helical" evidence="1">
    <location>
        <begin position="161"/>
        <end position="182"/>
    </location>
</feature>
<evidence type="ECO:0000313" key="2">
    <source>
        <dbReference type="EMBL" id="EDY18905.1"/>
    </source>
</evidence>
<organism evidence="2 3">
    <name type="scientific">Chthoniobacter flavus Ellin428</name>
    <dbReference type="NCBI Taxonomy" id="497964"/>
    <lineage>
        <taxon>Bacteria</taxon>
        <taxon>Pseudomonadati</taxon>
        <taxon>Verrucomicrobiota</taxon>
        <taxon>Spartobacteria</taxon>
        <taxon>Chthoniobacterales</taxon>
        <taxon>Chthoniobacteraceae</taxon>
        <taxon>Chthoniobacter</taxon>
    </lineage>
</organism>